<dbReference type="PROSITE" id="PS51257">
    <property type="entry name" value="PROKAR_LIPOPROTEIN"/>
    <property type="match status" value="1"/>
</dbReference>
<dbReference type="EMBL" id="KI392852">
    <property type="protein sequence ID" value="ERN10390.1"/>
    <property type="molecule type" value="Genomic_DNA"/>
</dbReference>
<evidence type="ECO:0000313" key="4">
    <source>
        <dbReference type="Proteomes" id="UP000017836"/>
    </source>
</evidence>
<organism evidence="3 4">
    <name type="scientific">Amborella trichopoda</name>
    <dbReference type="NCBI Taxonomy" id="13333"/>
    <lineage>
        <taxon>Eukaryota</taxon>
        <taxon>Viridiplantae</taxon>
        <taxon>Streptophyta</taxon>
        <taxon>Embryophyta</taxon>
        <taxon>Tracheophyta</taxon>
        <taxon>Spermatophyta</taxon>
        <taxon>Magnoliopsida</taxon>
        <taxon>Amborellales</taxon>
        <taxon>Amborellaceae</taxon>
        <taxon>Amborella</taxon>
    </lineage>
</organism>
<keyword evidence="2" id="KW-1133">Transmembrane helix</keyword>
<dbReference type="AlphaFoldDB" id="W1PSY9"/>
<dbReference type="HOGENOM" id="CLU_2486335_0_0_1"/>
<dbReference type="Gramene" id="ERN10390">
    <property type="protein sequence ID" value="ERN10390"/>
    <property type="gene ID" value="AMTR_s00026p00139090"/>
</dbReference>
<feature type="transmembrane region" description="Helical" evidence="2">
    <location>
        <begin position="12"/>
        <end position="30"/>
    </location>
</feature>
<sequence>MPRYLREEVERCTFYVVSLLLASCFLYTFTSDPKPRFKYAVWGLGWSLFLYRALQPVLRDLLAFLPSQNDEPSNPDTSNGAGGDELV</sequence>
<accession>W1PSY9</accession>
<protein>
    <submittedName>
        <fullName evidence="3">Uncharacterized protein</fullName>
    </submittedName>
</protein>
<reference evidence="4" key="1">
    <citation type="journal article" date="2013" name="Science">
        <title>The Amborella genome and the evolution of flowering plants.</title>
        <authorList>
            <consortium name="Amborella Genome Project"/>
        </authorList>
    </citation>
    <scope>NUCLEOTIDE SEQUENCE [LARGE SCALE GENOMIC DNA]</scope>
</reference>
<keyword evidence="4" id="KW-1185">Reference proteome</keyword>
<keyword evidence="2" id="KW-0472">Membrane</keyword>
<feature type="region of interest" description="Disordered" evidence="1">
    <location>
        <begin position="66"/>
        <end position="87"/>
    </location>
</feature>
<name>W1PSY9_AMBTC</name>
<feature type="compositionally biased region" description="Polar residues" evidence="1">
    <location>
        <begin position="66"/>
        <end position="79"/>
    </location>
</feature>
<keyword evidence="2" id="KW-0812">Transmembrane</keyword>
<evidence type="ECO:0000256" key="1">
    <source>
        <dbReference type="SAM" id="MobiDB-lite"/>
    </source>
</evidence>
<gene>
    <name evidence="3" type="ORF">AMTR_s00026p00139090</name>
</gene>
<evidence type="ECO:0000313" key="3">
    <source>
        <dbReference type="EMBL" id="ERN10390.1"/>
    </source>
</evidence>
<proteinExistence type="predicted"/>
<dbReference type="Proteomes" id="UP000017836">
    <property type="component" value="Unassembled WGS sequence"/>
</dbReference>
<evidence type="ECO:0000256" key="2">
    <source>
        <dbReference type="SAM" id="Phobius"/>
    </source>
</evidence>